<name>A0A822V6P2_AGRTU</name>
<feature type="region of interest" description="Disordered" evidence="1">
    <location>
        <begin position="64"/>
        <end position="102"/>
    </location>
</feature>
<evidence type="ECO:0000313" key="3">
    <source>
        <dbReference type="Proteomes" id="UP000192074"/>
    </source>
</evidence>
<evidence type="ECO:0000256" key="1">
    <source>
        <dbReference type="SAM" id="MobiDB-lite"/>
    </source>
</evidence>
<evidence type="ECO:0000313" key="2">
    <source>
        <dbReference type="EMBL" id="CVI20239.1"/>
    </source>
</evidence>
<feature type="compositionally biased region" description="Basic and acidic residues" evidence="1">
    <location>
        <begin position="88"/>
        <end position="102"/>
    </location>
</feature>
<proteinExistence type="predicted"/>
<dbReference type="EMBL" id="FCNL01000027">
    <property type="protein sequence ID" value="CVI20239.1"/>
    <property type="molecule type" value="Genomic_DNA"/>
</dbReference>
<accession>A0A822V6P2</accession>
<dbReference type="AlphaFoldDB" id="A0A822V6P2"/>
<reference evidence="2 3" key="1">
    <citation type="submission" date="2016-01" db="EMBL/GenBank/DDBJ databases">
        <authorList>
            <person name="Regsiter A."/>
            <person name="william w."/>
        </authorList>
    </citation>
    <scope>NUCLEOTIDE SEQUENCE [LARGE SCALE GENOMIC DNA]</scope>
    <source>
        <strain evidence="2 3">B6</strain>
    </source>
</reference>
<gene>
    <name evidence="2" type="ORF">AGR4A_Lc10008</name>
</gene>
<comment type="caution">
    <text evidence="2">The sequence shown here is derived from an EMBL/GenBank/DDBJ whole genome shotgun (WGS) entry which is preliminary data.</text>
</comment>
<dbReference type="Proteomes" id="UP000192074">
    <property type="component" value="Unassembled WGS sequence"/>
</dbReference>
<organism evidence="2 3">
    <name type="scientific">Agrobacterium tumefaciens str. B6</name>
    <dbReference type="NCBI Taxonomy" id="1183423"/>
    <lineage>
        <taxon>Bacteria</taxon>
        <taxon>Pseudomonadati</taxon>
        <taxon>Pseudomonadota</taxon>
        <taxon>Alphaproteobacteria</taxon>
        <taxon>Hyphomicrobiales</taxon>
        <taxon>Rhizobiaceae</taxon>
        <taxon>Rhizobium/Agrobacterium group</taxon>
        <taxon>Agrobacterium</taxon>
        <taxon>Agrobacterium tumefaciens complex</taxon>
    </lineage>
</organism>
<sequence>MRPARPEAGVAISAAGKRRFGNAPSNGSTNWQTVDTAPLKWPNIWGLPPTLRDSEHQTRLATVFDSKSEDGGAETSSVPPAKLCQDSMFHDRRQNDRPTKKG</sequence>
<protein>
    <submittedName>
        <fullName evidence="2">Uncharacterized protein</fullName>
    </submittedName>
</protein>